<dbReference type="InterPro" id="IPR054836">
    <property type="entry name" value="Tn5_transposase"/>
</dbReference>
<feature type="domain" description="Transposase Tn5 dimerisation" evidence="1">
    <location>
        <begin position="357"/>
        <end position="440"/>
    </location>
</feature>
<evidence type="ECO:0000259" key="1">
    <source>
        <dbReference type="Pfam" id="PF02281"/>
    </source>
</evidence>
<dbReference type="NCBIfam" id="NF033590">
    <property type="entry name" value="transpos_IS4_3"/>
    <property type="match status" value="1"/>
</dbReference>
<evidence type="ECO:0000259" key="2">
    <source>
        <dbReference type="Pfam" id="PF14706"/>
    </source>
</evidence>
<sequence>MSWVAEELKTANLGDRRRNQRLIKIVEDLSAMPHASVTQAARDEAAVQGTYEFWANVRVKASEILAAHRDSTLERVAAQEIVLAVQDTTELDFSEQPYKQGLGALSKKDAQGLKVHSVLCVSPLGVPLGVLHQKVWAREKNRRTTGYQDRKRAIEQKESHRWLESDKLTQQWIPQDKKVVTVADREADIYELFALPRREGSEFLIRACHPRGVKQRATDEDIESLQQAISETAACGELTLELQRTPKRKPRTAKLKVRFTSLYLQPPQQHSSLQPVRVQVVWAIEEQPPAGEKAIAWLLLTTLEVTCFEQAERCLRWYSYRWLIERYHYTLKSGCRLEQLQLERADRLERALATYAIVAWRLLWLTYEARRHPEQSVEGILETPCWMALYFHTHQTTVPPEAPPNLSDCVRWIARLGGFLGRKRDGDPGVKALWLGLQRLHDLAAMLQLLRQCSNE</sequence>
<dbReference type="Gene3D" id="3.90.350.10">
    <property type="entry name" value="Transposase Inhibitor Protein From Tn5, Chain A, domain 1"/>
    <property type="match status" value="1"/>
</dbReference>
<dbReference type="InterPro" id="IPR003201">
    <property type="entry name" value="Transposase_Tn5"/>
</dbReference>
<dbReference type="InterPro" id="IPR047768">
    <property type="entry name" value="Tn5p-like"/>
</dbReference>
<dbReference type="Gene3D" id="1.10.246.40">
    <property type="entry name" value="Tn5 transposase, domain 1"/>
    <property type="match status" value="1"/>
</dbReference>
<gene>
    <name evidence="3" type="ORF">AVDCRST_MAG92-2979</name>
</gene>
<dbReference type="SUPFAM" id="SSF53098">
    <property type="entry name" value="Ribonuclease H-like"/>
    <property type="match status" value="1"/>
</dbReference>
<reference evidence="3" key="1">
    <citation type="submission" date="2020-02" db="EMBL/GenBank/DDBJ databases">
        <authorList>
            <person name="Meier V. D."/>
        </authorList>
    </citation>
    <scope>NUCLEOTIDE SEQUENCE</scope>
    <source>
        <strain evidence="3">AVDCRST_MAG92</strain>
    </source>
</reference>
<name>A0A6J4J5U2_9CYAN</name>
<dbReference type="AlphaFoldDB" id="A0A6J4J5U2"/>
<dbReference type="InterPro" id="IPR014737">
    <property type="entry name" value="Transposase_Tn5-like_C"/>
</dbReference>
<proteinExistence type="predicted"/>
<dbReference type="Pfam" id="PF14706">
    <property type="entry name" value="Tnp_DNA_bind"/>
    <property type="match status" value="1"/>
</dbReference>
<dbReference type="InterPro" id="IPR014735">
    <property type="entry name" value="Transposase_Tn5-like_N"/>
</dbReference>
<dbReference type="InterPro" id="IPR038215">
    <property type="entry name" value="TN5-like_N_sf"/>
</dbReference>
<dbReference type="PANTHER" id="PTHR37319">
    <property type="entry name" value="TRANSPOSASE"/>
    <property type="match status" value="1"/>
</dbReference>
<feature type="domain" description="Transposase Tn5-like N-terminal" evidence="2">
    <location>
        <begin position="1"/>
        <end position="59"/>
    </location>
</feature>
<evidence type="ECO:0000313" key="3">
    <source>
        <dbReference type="EMBL" id="CAA9271288.1"/>
    </source>
</evidence>
<dbReference type="PANTHER" id="PTHR37319:SF1">
    <property type="entry name" value="TRANSPOSASE TN5 DIMERISATION DOMAIN-CONTAINING PROTEIN"/>
    <property type="match status" value="1"/>
</dbReference>
<dbReference type="Gene3D" id="1.10.740.10">
    <property type="entry name" value="Transferase Inhibitor Protein From Tn5, Chain"/>
    <property type="match status" value="1"/>
</dbReference>
<dbReference type="InterPro" id="IPR012337">
    <property type="entry name" value="RNaseH-like_sf"/>
</dbReference>
<protein>
    <submittedName>
        <fullName evidence="3">Mobile element protein</fullName>
    </submittedName>
</protein>
<accession>A0A6J4J5U2</accession>
<organism evidence="3">
    <name type="scientific">uncultured Coleofasciculus sp</name>
    <dbReference type="NCBI Taxonomy" id="1267456"/>
    <lineage>
        <taxon>Bacteria</taxon>
        <taxon>Bacillati</taxon>
        <taxon>Cyanobacteriota</taxon>
        <taxon>Cyanophyceae</taxon>
        <taxon>Coleofasciculales</taxon>
        <taxon>Coleofasciculaceae</taxon>
        <taxon>Coleofasciculus</taxon>
        <taxon>environmental samples</taxon>
    </lineage>
</organism>
<dbReference type="EMBL" id="CADCTM010000479">
    <property type="protein sequence ID" value="CAA9271288.1"/>
    <property type="molecule type" value="Genomic_DNA"/>
</dbReference>
<dbReference type="Pfam" id="PF02281">
    <property type="entry name" value="Dimer_Tnp_Tn5"/>
    <property type="match status" value="1"/>
</dbReference>